<feature type="domain" description="Protein export membrane protein SecD/SecF C-terminal" evidence="10">
    <location>
        <begin position="394"/>
        <end position="559"/>
    </location>
</feature>
<dbReference type="InterPro" id="IPR055344">
    <property type="entry name" value="SecD_SecF_C_bact"/>
</dbReference>
<keyword evidence="5 9" id="KW-0653">Protein transport</keyword>
<dbReference type="Pfam" id="PF21760">
    <property type="entry name" value="SecD_1st"/>
    <property type="match status" value="1"/>
</dbReference>
<feature type="transmembrane region" description="Helical" evidence="9">
    <location>
        <begin position="439"/>
        <end position="459"/>
    </location>
</feature>
<evidence type="ECO:0000256" key="9">
    <source>
        <dbReference type="HAMAP-Rule" id="MF_01463"/>
    </source>
</evidence>
<dbReference type="Gene3D" id="3.30.70.3220">
    <property type="match status" value="1"/>
</dbReference>
<comment type="subcellular location">
    <subcellularLocation>
        <location evidence="1 9">Cell membrane</location>
        <topology evidence="1 9">Multi-pass membrane protein</topology>
    </subcellularLocation>
</comment>
<keyword evidence="8 9" id="KW-0472">Membrane</keyword>
<dbReference type="PANTHER" id="PTHR30081">
    <property type="entry name" value="PROTEIN-EXPORT MEMBRANE PROTEIN SEC"/>
    <property type="match status" value="1"/>
</dbReference>
<dbReference type="Pfam" id="PF02355">
    <property type="entry name" value="SecD_SecF_C"/>
    <property type="match status" value="1"/>
</dbReference>
<evidence type="ECO:0000259" key="11">
    <source>
        <dbReference type="Pfam" id="PF21760"/>
    </source>
</evidence>
<dbReference type="NCBIfam" id="TIGR01129">
    <property type="entry name" value="secD"/>
    <property type="match status" value="1"/>
</dbReference>
<proteinExistence type="inferred from homology"/>
<dbReference type="Proteomes" id="UP000323824">
    <property type="component" value="Chromosome"/>
</dbReference>
<dbReference type="InterPro" id="IPR054384">
    <property type="entry name" value="SecDF_P1_head"/>
</dbReference>
<feature type="transmembrane region" description="Helical" evidence="9">
    <location>
        <begin position="507"/>
        <end position="527"/>
    </location>
</feature>
<dbReference type="GO" id="GO:0006605">
    <property type="term" value="P:protein targeting"/>
    <property type="evidence" value="ECO:0007669"/>
    <property type="project" value="UniProtKB-UniRule"/>
</dbReference>
<feature type="transmembrane region" description="Helical" evidence="9">
    <location>
        <begin position="415"/>
        <end position="434"/>
    </location>
</feature>
<evidence type="ECO:0000313" key="13">
    <source>
        <dbReference type="EMBL" id="QEN04249.1"/>
    </source>
</evidence>
<name>A0A5C1QBK1_9SPIO</name>
<evidence type="ECO:0000256" key="5">
    <source>
        <dbReference type="ARBA" id="ARBA00022927"/>
    </source>
</evidence>
<dbReference type="FunFam" id="1.20.1640.10:FF:000004">
    <property type="entry name" value="Protein translocase subunit SecD"/>
    <property type="match status" value="1"/>
</dbReference>
<gene>
    <name evidence="9 13" type="primary">secD</name>
    <name evidence="13" type="ORF">EW093_05895</name>
</gene>
<reference evidence="13 14" key="1">
    <citation type="submission" date="2019-02" db="EMBL/GenBank/DDBJ databases">
        <authorList>
            <person name="Fomenkov A."/>
            <person name="Dubinina G."/>
            <person name="Grabovich M."/>
            <person name="Vincze T."/>
            <person name="Roberts R.J."/>
        </authorList>
    </citation>
    <scope>NUCLEOTIDE SEQUENCE [LARGE SCALE GENOMIC DNA]</scope>
    <source>
        <strain evidence="13 14">P</strain>
    </source>
</reference>
<dbReference type="InterPro" id="IPR048631">
    <property type="entry name" value="SecD_1st"/>
</dbReference>
<comment type="similarity">
    <text evidence="9">Belongs to the SecD/SecF family. SecD subfamily.</text>
</comment>
<feature type="domain" description="Protein translocase subunit SecDF P1" evidence="11">
    <location>
        <begin position="189"/>
        <end position="247"/>
    </location>
</feature>
<evidence type="ECO:0000256" key="4">
    <source>
        <dbReference type="ARBA" id="ARBA00022692"/>
    </source>
</evidence>
<evidence type="ECO:0000313" key="14">
    <source>
        <dbReference type="Proteomes" id="UP000323824"/>
    </source>
</evidence>
<protein>
    <recommendedName>
        <fullName evidence="9">Protein translocase subunit SecD</fullName>
    </recommendedName>
</protein>
<feature type="transmembrane region" description="Helical" evidence="9">
    <location>
        <begin position="539"/>
        <end position="562"/>
    </location>
</feature>
<comment type="subunit">
    <text evidence="9">Forms a complex with SecF. Part of the essential Sec protein translocation apparatus which comprises SecA, SecYEG and auxiliary proteins SecDF. Other proteins may also be involved.</text>
</comment>
<comment type="function">
    <text evidence="9">Part of the Sec protein translocase complex. Interacts with the SecYEG preprotein conducting channel. SecDF uses the proton motive force (PMF) to complete protein translocation after the ATP-dependent function of SecA.</text>
</comment>
<dbReference type="InterPro" id="IPR001036">
    <property type="entry name" value="Acrflvin-R"/>
</dbReference>
<dbReference type="GO" id="GO:0015450">
    <property type="term" value="F:protein-transporting ATPase activity"/>
    <property type="evidence" value="ECO:0007669"/>
    <property type="project" value="InterPro"/>
</dbReference>
<dbReference type="PRINTS" id="PR00702">
    <property type="entry name" value="ACRIFLAVINRP"/>
</dbReference>
<dbReference type="KEGG" id="sper:EW093_05895"/>
<dbReference type="OrthoDB" id="9805019at2"/>
<dbReference type="PANTHER" id="PTHR30081:SF1">
    <property type="entry name" value="PROTEIN TRANSLOCASE SUBUNIT SECD"/>
    <property type="match status" value="1"/>
</dbReference>
<keyword evidence="7 9" id="KW-0811">Translocation</keyword>
<feature type="transmembrane region" description="Helical" evidence="9">
    <location>
        <begin position="465"/>
        <end position="486"/>
    </location>
</feature>
<dbReference type="Gene3D" id="1.20.1640.10">
    <property type="entry name" value="Multidrug efflux transporter AcrB transmembrane domain"/>
    <property type="match status" value="1"/>
</dbReference>
<dbReference type="RefSeq" id="WP_149567497.1">
    <property type="nucleotide sequence ID" value="NZ_CP035807.1"/>
</dbReference>
<organism evidence="13 14">
    <name type="scientific">Thiospirochaeta perfilievii</name>
    <dbReference type="NCBI Taxonomy" id="252967"/>
    <lineage>
        <taxon>Bacteria</taxon>
        <taxon>Pseudomonadati</taxon>
        <taxon>Spirochaetota</taxon>
        <taxon>Spirochaetia</taxon>
        <taxon>Spirochaetales</taxon>
        <taxon>Spirochaetaceae</taxon>
        <taxon>Thiospirochaeta</taxon>
    </lineage>
</organism>
<dbReference type="EMBL" id="CP035807">
    <property type="protein sequence ID" value="QEN04249.1"/>
    <property type="molecule type" value="Genomic_DNA"/>
</dbReference>
<evidence type="ECO:0000259" key="10">
    <source>
        <dbReference type="Pfam" id="PF02355"/>
    </source>
</evidence>
<reference evidence="13 14" key="2">
    <citation type="submission" date="2019-09" db="EMBL/GenBank/DDBJ databases">
        <title>Complete Genome Sequence and Methylome Analysis of free living Spirochaetas.</title>
        <authorList>
            <person name="Leshcheva N."/>
            <person name="Mikheeva N."/>
        </authorList>
    </citation>
    <scope>NUCLEOTIDE SEQUENCE [LARGE SCALE GENOMIC DNA]</scope>
    <source>
        <strain evidence="13 14">P</strain>
    </source>
</reference>
<dbReference type="AlphaFoldDB" id="A0A5C1QBK1"/>
<dbReference type="InterPro" id="IPR005791">
    <property type="entry name" value="SecD"/>
</dbReference>
<feature type="domain" description="SecDF P1 head subdomain" evidence="12">
    <location>
        <begin position="291"/>
        <end position="393"/>
    </location>
</feature>
<keyword evidence="2 9" id="KW-0813">Transport</keyword>
<evidence type="ECO:0000256" key="3">
    <source>
        <dbReference type="ARBA" id="ARBA00022475"/>
    </source>
</evidence>
<dbReference type="SUPFAM" id="SSF82866">
    <property type="entry name" value="Multidrug efflux transporter AcrB transmembrane domain"/>
    <property type="match status" value="1"/>
</dbReference>
<dbReference type="InterPro" id="IPR022813">
    <property type="entry name" value="SecD/SecF_arch_bac"/>
</dbReference>
<accession>A0A5C1QBK1</accession>
<evidence type="ECO:0000256" key="7">
    <source>
        <dbReference type="ARBA" id="ARBA00023010"/>
    </source>
</evidence>
<dbReference type="NCBIfam" id="TIGR00916">
    <property type="entry name" value="2A0604s01"/>
    <property type="match status" value="1"/>
</dbReference>
<dbReference type="GO" id="GO:0005886">
    <property type="term" value="C:plasma membrane"/>
    <property type="evidence" value="ECO:0007669"/>
    <property type="project" value="UniProtKB-SubCell"/>
</dbReference>
<keyword evidence="4 9" id="KW-0812">Transmembrane</keyword>
<keyword evidence="14" id="KW-1185">Reference proteome</keyword>
<dbReference type="GO" id="GO:0043952">
    <property type="term" value="P:protein transport by the Sec complex"/>
    <property type="evidence" value="ECO:0007669"/>
    <property type="project" value="UniProtKB-UniRule"/>
</dbReference>
<dbReference type="HAMAP" id="MF_01463_B">
    <property type="entry name" value="SecD_B"/>
    <property type="match status" value="1"/>
</dbReference>
<evidence type="ECO:0000259" key="12">
    <source>
        <dbReference type="Pfam" id="PF22599"/>
    </source>
</evidence>
<evidence type="ECO:0000256" key="2">
    <source>
        <dbReference type="ARBA" id="ARBA00022448"/>
    </source>
</evidence>
<evidence type="ECO:0000256" key="1">
    <source>
        <dbReference type="ARBA" id="ARBA00004651"/>
    </source>
</evidence>
<comment type="caution">
    <text evidence="9">Lacks conserved residue(s) required for the propagation of feature annotation.</text>
</comment>
<sequence length="581" mass="63840">MNKRFKLLLILALVVLGLLTLKPTYTWYRSLSEEDRAFANESKEGIREKSQVKATEGANAVIELVKANPNGDVPAEYSFLVEAAKEKYKEAGVKEPESWTLSVVLNAFKDSADSVNSLVNLRSAFETYYSGIVFDNKDLKNKILKAGLDLAGGMSVVIQVDKSSIKIEKEDGTFKTENELTDLEISDAVNRSLEILNNRIDEFGLTEPNIRKQGEDQILIEIPGDYDPAAVDTFLKGKGRLNFHIVNNEKTAELKAFWNKNGHINAPEIIGDDYIALGRYAEDRYGIDQFQDYVVLEKEPGLSGTHIKSAGVYRDSMTGGTKVNFELDSEGGDIFFDFTTAHIKEPMAVVMDDKVKSVATINDSIRSQVVVTGFNTEEANNLALILRTAALPVELEVINMQQVGAQLGQDTITKGLYSILYGFLAVMIFMFIYYKGAGLIANIALLLNLFFVIAVLATFNMTLTMTSIAGLILNVGMAVDANVIIFERIKEEIAKGKSRAQSIKTGFGRAFWTIMDANITTLIAALFLSQVGKGPIKGFAVTLAIGIVSSLFTALFVSRFLFDVGTHGLGKKKISIGWGTK</sequence>
<keyword evidence="6 9" id="KW-1133">Transmembrane helix</keyword>
<dbReference type="GO" id="GO:0065002">
    <property type="term" value="P:intracellular protein transmembrane transport"/>
    <property type="evidence" value="ECO:0007669"/>
    <property type="project" value="UniProtKB-UniRule"/>
</dbReference>
<evidence type="ECO:0000256" key="6">
    <source>
        <dbReference type="ARBA" id="ARBA00022989"/>
    </source>
</evidence>
<dbReference type="Pfam" id="PF22599">
    <property type="entry name" value="SecDF_P1_head"/>
    <property type="match status" value="1"/>
</dbReference>
<evidence type="ECO:0000256" key="8">
    <source>
        <dbReference type="ARBA" id="ARBA00023136"/>
    </source>
</evidence>
<dbReference type="InterPro" id="IPR048634">
    <property type="entry name" value="SecD_SecF_C"/>
</dbReference>
<keyword evidence="3 9" id="KW-1003">Cell membrane</keyword>